<organism evidence="2 3">
    <name type="scientific">Calocera cornea HHB12733</name>
    <dbReference type="NCBI Taxonomy" id="1353952"/>
    <lineage>
        <taxon>Eukaryota</taxon>
        <taxon>Fungi</taxon>
        <taxon>Dikarya</taxon>
        <taxon>Basidiomycota</taxon>
        <taxon>Agaricomycotina</taxon>
        <taxon>Dacrymycetes</taxon>
        <taxon>Dacrymycetales</taxon>
        <taxon>Dacrymycetaceae</taxon>
        <taxon>Calocera</taxon>
    </lineage>
</organism>
<reference evidence="2 3" key="1">
    <citation type="journal article" date="2016" name="Mol. Biol. Evol.">
        <title>Comparative Genomics of Early-Diverging Mushroom-Forming Fungi Provides Insights into the Origins of Lignocellulose Decay Capabilities.</title>
        <authorList>
            <person name="Nagy L.G."/>
            <person name="Riley R."/>
            <person name="Tritt A."/>
            <person name="Adam C."/>
            <person name="Daum C."/>
            <person name="Floudas D."/>
            <person name="Sun H."/>
            <person name="Yadav J.S."/>
            <person name="Pangilinan J."/>
            <person name="Larsson K.H."/>
            <person name="Matsuura K."/>
            <person name="Barry K."/>
            <person name="Labutti K."/>
            <person name="Kuo R."/>
            <person name="Ohm R.A."/>
            <person name="Bhattacharya S.S."/>
            <person name="Shirouzu T."/>
            <person name="Yoshinaga Y."/>
            <person name="Martin F.M."/>
            <person name="Grigoriev I.V."/>
            <person name="Hibbett D.S."/>
        </authorList>
    </citation>
    <scope>NUCLEOTIDE SEQUENCE [LARGE SCALE GENOMIC DNA]</scope>
    <source>
        <strain evidence="2 3">HHB12733</strain>
    </source>
</reference>
<proteinExistence type="predicted"/>
<dbReference type="AlphaFoldDB" id="A0A165J2Y8"/>
<dbReference type="EMBL" id="KV423924">
    <property type="protein sequence ID" value="KZT61303.1"/>
    <property type="molecule type" value="Genomic_DNA"/>
</dbReference>
<dbReference type="Proteomes" id="UP000076842">
    <property type="component" value="Unassembled WGS sequence"/>
</dbReference>
<gene>
    <name evidence="2" type="ORF">CALCODRAFT_25774</name>
</gene>
<evidence type="ECO:0000256" key="1">
    <source>
        <dbReference type="SAM" id="MobiDB-lite"/>
    </source>
</evidence>
<evidence type="ECO:0000313" key="3">
    <source>
        <dbReference type="Proteomes" id="UP000076842"/>
    </source>
</evidence>
<accession>A0A165J2Y8</accession>
<evidence type="ECO:0000313" key="2">
    <source>
        <dbReference type="EMBL" id="KZT61303.1"/>
    </source>
</evidence>
<keyword evidence="3" id="KW-1185">Reference proteome</keyword>
<name>A0A165J2Y8_9BASI</name>
<feature type="region of interest" description="Disordered" evidence="1">
    <location>
        <begin position="110"/>
        <end position="149"/>
    </location>
</feature>
<feature type="compositionally biased region" description="Basic residues" evidence="1">
    <location>
        <begin position="127"/>
        <end position="136"/>
    </location>
</feature>
<feature type="compositionally biased region" description="Pro residues" evidence="1">
    <location>
        <begin position="115"/>
        <end position="124"/>
    </location>
</feature>
<sequence>MVPSTHPLTALTHTHTHASSRRTVGRPLLACPVPQTLCALCHVGSLGGVGRSSGRACRSLISPLGMRHSVRFPGRIWMRAYAHVARAAPETPPESSWPLCLLPPGQAIPGAPSSALPPPVPRVTPPRARRTGRPWRTRASSRSGPRRVRGSTYLSLLPSHLPTHPTPVLPIGPLSLPESLFQRPPHFELLALRGVGVAGCAKQALTRSLGEVKRFVGLGLSDI</sequence>
<dbReference type="InParanoid" id="A0A165J2Y8"/>
<protein>
    <submittedName>
        <fullName evidence="2">Uncharacterized protein</fullName>
    </submittedName>
</protein>